<keyword evidence="1" id="KW-0812">Transmembrane</keyword>
<evidence type="ECO:0000313" key="2">
    <source>
        <dbReference type="EMBL" id="KGX17072.1"/>
    </source>
</evidence>
<gene>
    <name evidence="2" type="ORF">Y036_6179</name>
</gene>
<feature type="transmembrane region" description="Helical" evidence="1">
    <location>
        <begin position="119"/>
        <end position="141"/>
    </location>
</feature>
<reference evidence="2 3" key="1">
    <citation type="submission" date="2014-08" db="EMBL/GenBank/DDBJ databases">
        <authorList>
            <person name="Bunnell A."/>
            <person name="Chain P.S."/>
            <person name="Chertkov O."/>
            <person name="Currie B.J."/>
            <person name="Daligault H.E."/>
            <person name="Davenport K.W."/>
            <person name="Davis C."/>
            <person name="Gleasner C.D."/>
            <person name="Johnson S.L."/>
            <person name="Kaestli M."/>
            <person name="Koren S."/>
            <person name="Kunde Y.A."/>
            <person name="Mayo M."/>
            <person name="McMurry K.K."/>
            <person name="Price E.P."/>
            <person name="Reitenga K.G."/>
            <person name="Robison R."/>
            <person name="Rosovitz M.J."/>
            <person name="Sarovich D.S."/>
            <person name="Teshima H."/>
        </authorList>
    </citation>
    <scope>NUCLEOTIDE SEQUENCE [LARGE SCALE GENOMIC DNA]</scope>
    <source>
        <strain evidence="2 3">MSHR44</strain>
    </source>
</reference>
<keyword evidence="1" id="KW-1133">Transmembrane helix</keyword>
<keyword evidence="1" id="KW-0472">Membrane</keyword>
<dbReference type="Proteomes" id="UP000030475">
    <property type="component" value="Unassembled WGS sequence"/>
</dbReference>
<dbReference type="AlphaFoldDB" id="A0AA40JJH9"/>
<sequence length="150" mass="16498">MIASDVPLKNLRRLSKRAKPPLNKVWDALVTAIKMNDKVMSLAGTIKDQQVKIGGLTERVIRLEATLELLMRVVTTRSCPDHKQENEIDMSDKAKIERERCEQPGTGKKSPLGAVNIKTAVVCIFVGAAVFAALFGFPVVMQRLARLVGS</sequence>
<protein>
    <submittedName>
        <fullName evidence="2">Uncharacterized protein</fullName>
    </submittedName>
</protein>
<name>A0AA40JJH9_BURPE</name>
<evidence type="ECO:0000313" key="3">
    <source>
        <dbReference type="Proteomes" id="UP000030475"/>
    </source>
</evidence>
<comment type="caution">
    <text evidence="2">The sequence shown here is derived from an EMBL/GenBank/DDBJ whole genome shotgun (WGS) entry which is preliminary data.</text>
</comment>
<dbReference type="EMBL" id="JQIM01000007">
    <property type="protein sequence ID" value="KGX17072.1"/>
    <property type="molecule type" value="Genomic_DNA"/>
</dbReference>
<organism evidence="2 3">
    <name type="scientific">Burkholderia pseudomallei</name>
    <name type="common">Pseudomonas pseudomallei</name>
    <dbReference type="NCBI Taxonomy" id="28450"/>
    <lineage>
        <taxon>Bacteria</taxon>
        <taxon>Pseudomonadati</taxon>
        <taxon>Pseudomonadota</taxon>
        <taxon>Betaproteobacteria</taxon>
        <taxon>Burkholderiales</taxon>
        <taxon>Burkholderiaceae</taxon>
        <taxon>Burkholderia</taxon>
        <taxon>pseudomallei group</taxon>
    </lineage>
</organism>
<evidence type="ECO:0000256" key="1">
    <source>
        <dbReference type="SAM" id="Phobius"/>
    </source>
</evidence>
<accession>A0AA40JJH9</accession>
<proteinExistence type="predicted"/>
<dbReference type="RefSeq" id="WP_155033628.1">
    <property type="nucleotide sequence ID" value="NZ_KN323090.1"/>
</dbReference>